<organism evidence="2 3">
    <name type="scientific">Halalkalibacter alkalisediminis</name>
    <dbReference type="NCBI Taxonomy" id="935616"/>
    <lineage>
        <taxon>Bacteria</taxon>
        <taxon>Bacillati</taxon>
        <taxon>Bacillota</taxon>
        <taxon>Bacilli</taxon>
        <taxon>Bacillales</taxon>
        <taxon>Bacillaceae</taxon>
        <taxon>Halalkalibacter</taxon>
    </lineage>
</organism>
<evidence type="ECO:0000313" key="2">
    <source>
        <dbReference type="EMBL" id="MFC0560594.1"/>
    </source>
</evidence>
<reference evidence="2 3" key="1">
    <citation type="submission" date="2024-09" db="EMBL/GenBank/DDBJ databases">
        <authorList>
            <person name="Sun Q."/>
            <person name="Mori K."/>
        </authorList>
    </citation>
    <scope>NUCLEOTIDE SEQUENCE [LARGE SCALE GENOMIC DNA]</scope>
    <source>
        <strain evidence="2 3">NCAIM B.02301</strain>
    </source>
</reference>
<gene>
    <name evidence="2" type="ORF">ACFFH4_16510</name>
</gene>
<proteinExistence type="predicted"/>
<dbReference type="Gene3D" id="6.20.240.60">
    <property type="match status" value="1"/>
</dbReference>
<dbReference type="EMBL" id="JBHLTR010000031">
    <property type="protein sequence ID" value="MFC0560594.1"/>
    <property type="molecule type" value="Genomic_DNA"/>
</dbReference>
<dbReference type="GO" id="GO:0016787">
    <property type="term" value="F:hydrolase activity"/>
    <property type="evidence" value="ECO:0007669"/>
    <property type="project" value="UniProtKB-KW"/>
</dbReference>
<evidence type="ECO:0000259" key="1">
    <source>
        <dbReference type="Pfam" id="PF07486"/>
    </source>
</evidence>
<name>A0ABV6NIJ5_9BACI</name>
<accession>A0ABV6NIJ5</accession>
<dbReference type="RefSeq" id="WP_273844214.1">
    <property type="nucleotide sequence ID" value="NZ_JAQQWT010000008.1"/>
</dbReference>
<keyword evidence="3" id="KW-1185">Reference proteome</keyword>
<dbReference type="Pfam" id="PF07486">
    <property type="entry name" value="Hydrolase_2"/>
    <property type="match status" value="1"/>
</dbReference>
<protein>
    <submittedName>
        <fullName evidence="2">Cell wall hydrolase</fullName>
    </submittedName>
</protein>
<dbReference type="InterPro" id="IPR011105">
    <property type="entry name" value="Cell_wall_hydrolase_SleB"/>
</dbReference>
<feature type="domain" description="Cell wall hydrolase SleB" evidence="1">
    <location>
        <begin position="99"/>
        <end position="197"/>
    </location>
</feature>
<dbReference type="Gene3D" id="1.10.10.2520">
    <property type="entry name" value="Cell wall hydrolase SleB, domain 1"/>
    <property type="match status" value="1"/>
</dbReference>
<dbReference type="InterPro" id="IPR042047">
    <property type="entry name" value="SleB_dom1"/>
</dbReference>
<evidence type="ECO:0000313" key="3">
    <source>
        <dbReference type="Proteomes" id="UP001589833"/>
    </source>
</evidence>
<comment type="caution">
    <text evidence="2">The sequence shown here is derived from an EMBL/GenBank/DDBJ whole genome shotgun (WGS) entry which is preliminary data.</text>
</comment>
<keyword evidence="2" id="KW-0378">Hydrolase</keyword>
<dbReference type="Proteomes" id="UP001589833">
    <property type="component" value="Unassembled WGS sequence"/>
</dbReference>
<sequence length="198" mass="22124">MKKLFTLLLTMILVMGSYTILPAIQGNAEAEKSTQNGDIVKLLCGKYDIDKTENHLKNVCLDDEINPLLTLPENIEKALTISDKEKKLLAQLVHAEAKGEPYVGKVAVATVVLNRVEHEEFPDTIAEVIYEENAFEPVQNDSINEPADKDAYKAVTEALLDQGNEEEALFFYNPDTTTSDWIFTREVIKIIGNHAFAI</sequence>